<organism evidence="2 3">
    <name type="scientific">Rugosibacter aromaticivorans</name>
    <dbReference type="NCBI Taxonomy" id="1565605"/>
    <lineage>
        <taxon>Bacteria</taxon>
        <taxon>Pseudomonadati</taxon>
        <taxon>Pseudomonadota</taxon>
        <taxon>Betaproteobacteria</taxon>
        <taxon>Nitrosomonadales</taxon>
        <taxon>Sterolibacteriaceae</taxon>
        <taxon>Rugosibacter</taxon>
    </lineage>
</organism>
<gene>
    <name evidence="2" type="ORF">PG1C_12140</name>
</gene>
<keyword evidence="3" id="KW-1185">Reference proteome</keyword>
<evidence type="ECO:0000256" key="1">
    <source>
        <dbReference type="SAM" id="MobiDB-lite"/>
    </source>
</evidence>
<proteinExistence type="predicted"/>
<feature type="region of interest" description="Disordered" evidence="1">
    <location>
        <begin position="1"/>
        <end position="37"/>
    </location>
</feature>
<dbReference type="EMBL" id="CP010554">
    <property type="protein sequence ID" value="AJP48971.1"/>
    <property type="molecule type" value="Genomic_DNA"/>
</dbReference>
<name>A0A0C5JNQ8_9PROT</name>
<feature type="region of interest" description="Disordered" evidence="1">
    <location>
        <begin position="53"/>
        <end position="90"/>
    </location>
</feature>
<sequence length="90" mass="10342">MPTDKLPSENRPPSYKERRLAREATMTPAERAEQLKKDQLWKEFSDQFRAQVREQHGASNQAVPPQLKPSVLPHEAAMPKSQPARPKIKE</sequence>
<dbReference type="Proteomes" id="UP000061603">
    <property type="component" value="Chromosome"/>
</dbReference>
<reference evidence="2 3" key="1">
    <citation type="journal article" date="2015" name="Genome Announc.">
        <title>Complete Genome Sequence of a Novel Bacterium within the Family Rhodocyclaceae That Degrades Polycyclic Aromatic Hydrocarbons.</title>
        <authorList>
            <person name="Singleton D.R."/>
            <person name="Dickey A.N."/>
            <person name="Scholl E.H."/>
            <person name="Wright F.A."/>
            <person name="Aitken M.D."/>
        </authorList>
    </citation>
    <scope>NUCLEOTIDE SEQUENCE [LARGE SCALE GENOMIC DNA]</scope>
    <source>
        <strain evidence="3">PG1-Ca6</strain>
    </source>
</reference>
<dbReference type="HOGENOM" id="CLU_2438739_0_0_4"/>
<protein>
    <submittedName>
        <fullName evidence="2">Uncharacterized protein</fullName>
    </submittedName>
</protein>
<dbReference type="KEGG" id="rbu:PG1C_12140"/>
<evidence type="ECO:0000313" key="2">
    <source>
        <dbReference type="EMBL" id="AJP48971.1"/>
    </source>
</evidence>
<dbReference type="AlphaFoldDB" id="A0A0C5JNQ8"/>
<accession>A0A0C5JNQ8</accession>
<evidence type="ECO:0000313" key="3">
    <source>
        <dbReference type="Proteomes" id="UP000061603"/>
    </source>
</evidence>
<dbReference type="RefSeq" id="WP_202635047.1">
    <property type="nucleotide sequence ID" value="NZ_CP010554.1"/>
</dbReference>